<dbReference type="EMBL" id="CAJNAQ010000005">
    <property type="protein sequence ID" value="CAE6494790.1"/>
    <property type="molecule type" value="Genomic_DNA"/>
</dbReference>
<gene>
    <name evidence="2" type="ORF">NITUZ_40377</name>
    <name evidence="1" type="ORF">NUZ5A_50321</name>
</gene>
<dbReference type="STRING" id="1407055.NITUZ_40377"/>
<proteinExistence type="predicted"/>
<organism evidence="2 3">
    <name type="scientific">Candidatus Nitrosotenuis uzonensis</name>
    <dbReference type="NCBI Taxonomy" id="1407055"/>
    <lineage>
        <taxon>Archaea</taxon>
        <taxon>Nitrososphaerota</taxon>
        <taxon>Candidatus Nitrosotenuis</taxon>
    </lineage>
</organism>
<accession>V6AU14</accession>
<reference evidence="1" key="3">
    <citation type="submission" date="2021-02" db="EMBL/GenBank/DDBJ databases">
        <authorList>
            <person name="Han P."/>
        </authorList>
    </citation>
    <scope>NUCLEOTIDE SEQUENCE</scope>
    <source>
        <strain evidence="1">Candidatus Nitrosotenuis uzonensis 5A</strain>
    </source>
</reference>
<dbReference type="Proteomes" id="UP000018159">
    <property type="component" value="Unassembled WGS sequence"/>
</dbReference>
<dbReference type="AlphaFoldDB" id="V6AU14"/>
<comment type="caution">
    <text evidence="2">The sequence shown here is derived from an EMBL/GenBank/DDBJ whole genome shotgun (WGS) entry which is preliminary data.</text>
</comment>
<sequence length="54" mass="6381">MRDWIRVTISMDVKINKQLKEKQHQLMLNNDNVSFSRLVNLVLERGLRSDVADI</sequence>
<reference evidence="2" key="1">
    <citation type="journal article" date="2013" name="PLoS ONE">
        <title>Enrichment and Genome Sequence of the Group I.1a Ammonia-Oxidizing Archaeon ?Ca. Nitrosotenuis uzonensis? Representing a Clade Globally.</title>
        <authorList>
            <person name="Lebedeva E.V."/>
            <person name="Hatzenpichler R."/>
            <person name="Pelletier E."/>
            <person name="Schuster N."/>
            <person name="Hauzmayer S."/>
            <person name="Bulaev A."/>
            <person name="Grigor'eva N.V."/>
            <person name="Galushko A."/>
            <person name="Schmid M."/>
            <person name="Palatinszky M."/>
            <person name="Le Paslier D."/>
            <person name="Daims H."/>
            <person name="Wagner M."/>
        </authorList>
    </citation>
    <scope>NUCLEOTIDE SEQUENCE [LARGE SCALE GENOMIC DNA]</scope>
    <source>
        <strain evidence="2">N4</strain>
    </source>
</reference>
<evidence type="ECO:0000313" key="1">
    <source>
        <dbReference type="EMBL" id="CAE6494790.1"/>
    </source>
</evidence>
<name>V6AU14_9ARCH</name>
<dbReference type="Proteomes" id="UP000655759">
    <property type="component" value="Unassembled WGS sequence"/>
</dbReference>
<evidence type="ECO:0000313" key="3">
    <source>
        <dbReference type="Proteomes" id="UP000018159"/>
    </source>
</evidence>
<reference evidence="2" key="2">
    <citation type="submission" date="2013-10" db="EMBL/GenBank/DDBJ databases">
        <authorList>
            <person name="Regsiter A."/>
        </authorList>
    </citation>
    <scope>NUCLEOTIDE SEQUENCE</scope>
    <source>
        <strain evidence="2">N4</strain>
    </source>
</reference>
<keyword evidence="3" id="KW-1185">Reference proteome</keyword>
<protein>
    <submittedName>
        <fullName evidence="2">Uncharacterized protein</fullName>
    </submittedName>
</protein>
<dbReference type="EMBL" id="CBTY010000009">
    <property type="protein sequence ID" value="CDI06211.1"/>
    <property type="molecule type" value="Genomic_DNA"/>
</dbReference>
<evidence type="ECO:0000313" key="2">
    <source>
        <dbReference type="EMBL" id="CDI06211.1"/>
    </source>
</evidence>